<dbReference type="InterPro" id="IPR036684">
    <property type="entry name" value="Ca_lectin_sf"/>
</dbReference>
<accession>A0A2G7ELV9</accession>
<feature type="region of interest" description="Disordered" evidence="1">
    <location>
        <begin position="1"/>
        <end position="35"/>
    </location>
</feature>
<feature type="region of interest" description="Disordered" evidence="1">
    <location>
        <begin position="76"/>
        <end position="158"/>
    </location>
</feature>
<dbReference type="AlphaFoldDB" id="A0A2G7ELV9"/>
<name>A0A2G7ELV9_9EURO</name>
<feature type="compositionally biased region" description="Polar residues" evidence="1">
    <location>
        <begin position="321"/>
        <end position="358"/>
    </location>
</feature>
<keyword evidence="3" id="KW-1185">Reference proteome</keyword>
<proteinExistence type="predicted"/>
<feature type="region of interest" description="Disordered" evidence="1">
    <location>
        <begin position="234"/>
        <end position="262"/>
    </location>
</feature>
<comment type="caution">
    <text evidence="2">The sequence shown here is derived from an EMBL/GenBank/DDBJ whole genome shotgun (WGS) entry which is preliminary data.</text>
</comment>
<gene>
    <name evidence="2" type="ORF">AARAC_009967</name>
</gene>
<sequence length="825" mass="90177">MEIPCAKPREQLGTKEIGGYFREDGGTDKNSTAESADLCRQKGHNTYGETIGTPQIDSKYFSPKVGAEVAALKDKFDSGVGLTQQPSRQTMRLLKSSHSDARPDSSERTPGSLLSQVRSTTSGSDTSNAEDSNSQSLVKESRQGGKQSMMGNPIGDAQTKDQETMSFLAGTSNSGPSSDEALDDMEVFLNPDVGLDSNGIPSFTSPSTFLSSTSPSFGVSSGLTQSRQSEIIAQSRFLGDRPGTKAGLDPSQSGKGEKEPGVIIDGNGFAHILTVAEEAQRNLSLQQAVMAKMKANAAESNTNALPQTPKQALLRKEPQSEHQPTPSRLQTSWSHKSKATTLNWKSRTETPSSSNNKPTFFQKIAGFLQLNLPNQILPTRQNAAQPQHDPPRGPVVISIPESAKIHIVGKTNADFRQRVTVEEIGKDKYIFEGSGEGKPMTLVGGNESVDLEPIKGTGFRTWKIDFQNSSSGAEDSFRMSKVLRPVYNTVYDADYKVRKMEWEIASEDNIDDDYNDAIITTYPWTRVTYQTNSEVLPPARGICPGLKESSKPALVISRVEADGDPSWLDALDKKYHLCVYTVDAPENPKSQYLQVPLNRGHEAMTYLTFIIDNYDQIPTRGAVFAHGSRFAWHNDHQTYDNADLLAALNIPAALEPWGYHNLRCDWSLSTCPANVPPQGGLENAFTAAFQPWSARAVSDIALPKALDALFGTGAGSQAKLGRTHTVRSQCCAQFVVARDNIRRHSREEYVALRQWLLDAGTHRNAASLDDRTSGRVLSYIWHILFIDQNSMAGVSEGVDLEALNHQACPSAKDCYLSSAEEFEVA</sequence>
<evidence type="ECO:0000313" key="2">
    <source>
        <dbReference type="EMBL" id="PIG69348.1"/>
    </source>
</evidence>
<feature type="compositionally biased region" description="Polar residues" evidence="1">
    <location>
        <begin position="81"/>
        <end position="90"/>
    </location>
</feature>
<dbReference type="Gene3D" id="2.60.120.400">
    <property type="entry name" value="Calcium-mediated lectin"/>
    <property type="match status" value="1"/>
</dbReference>
<dbReference type="Pfam" id="PF11913">
    <property type="entry name" value="DUF3431"/>
    <property type="match status" value="1"/>
</dbReference>
<dbReference type="InterPro" id="IPR021838">
    <property type="entry name" value="DUF3431"/>
</dbReference>
<reference evidence="2 3" key="1">
    <citation type="submission" date="2017-05" db="EMBL/GenBank/DDBJ databases">
        <title>Genome sequence for an aflatoxigenic pathogen of Argentinian peanut, Aspergillus arachidicola.</title>
        <authorList>
            <person name="Moore G."/>
            <person name="Beltz S.B."/>
            <person name="Mack B.M."/>
        </authorList>
    </citation>
    <scope>NUCLEOTIDE SEQUENCE [LARGE SCALE GENOMIC DNA]</scope>
    <source>
        <strain evidence="2 3">CBS 117610</strain>
    </source>
</reference>
<feature type="compositionally biased region" description="Polar residues" evidence="1">
    <location>
        <begin position="108"/>
        <end position="150"/>
    </location>
</feature>
<evidence type="ECO:0000313" key="3">
    <source>
        <dbReference type="Proteomes" id="UP000231358"/>
    </source>
</evidence>
<feature type="region of interest" description="Disordered" evidence="1">
    <location>
        <begin position="313"/>
        <end position="358"/>
    </location>
</feature>
<evidence type="ECO:0000256" key="1">
    <source>
        <dbReference type="SAM" id="MobiDB-lite"/>
    </source>
</evidence>
<dbReference type="EMBL" id="NEXV01000738">
    <property type="protein sequence ID" value="PIG69348.1"/>
    <property type="molecule type" value="Genomic_DNA"/>
</dbReference>
<dbReference type="STRING" id="656916.A0A2G7ELV9"/>
<dbReference type="PANTHER" id="PTHR37490">
    <property type="entry name" value="EXPRESSED PROTEIN"/>
    <property type="match status" value="1"/>
</dbReference>
<dbReference type="PANTHER" id="PTHR37490:SF3">
    <property type="entry name" value="DUF3431 DOMAIN CONTAINING PROTEIN"/>
    <property type="match status" value="1"/>
</dbReference>
<organism evidence="2 3">
    <name type="scientific">Aspergillus arachidicola</name>
    <dbReference type="NCBI Taxonomy" id="656916"/>
    <lineage>
        <taxon>Eukaryota</taxon>
        <taxon>Fungi</taxon>
        <taxon>Dikarya</taxon>
        <taxon>Ascomycota</taxon>
        <taxon>Pezizomycotina</taxon>
        <taxon>Eurotiomycetes</taxon>
        <taxon>Eurotiomycetidae</taxon>
        <taxon>Eurotiales</taxon>
        <taxon>Aspergillaceae</taxon>
        <taxon>Aspergillus</taxon>
        <taxon>Aspergillus subgen. Circumdati</taxon>
    </lineage>
</organism>
<dbReference type="Proteomes" id="UP000231358">
    <property type="component" value="Unassembled WGS sequence"/>
</dbReference>
<feature type="compositionally biased region" description="Basic and acidic residues" evidence="1">
    <location>
        <begin position="97"/>
        <end position="107"/>
    </location>
</feature>
<protein>
    <submittedName>
        <fullName evidence="2">Uncharacterized protein</fullName>
    </submittedName>
</protein>